<keyword evidence="7" id="KW-1185">Reference proteome</keyword>
<dbReference type="InterPro" id="IPR004839">
    <property type="entry name" value="Aminotransferase_I/II_large"/>
</dbReference>
<feature type="domain" description="Aminotransferase class I/classII large" evidence="5">
    <location>
        <begin position="35"/>
        <end position="353"/>
    </location>
</feature>
<dbReference type="GO" id="GO:0030170">
    <property type="term" value="F:pyridoxal phosphate binding"/>
    <property type="evidence" value="ECO:0007669"/>
    <property type="project" value="InterPro"/>
</dbReference>
<gene>
    <name evidence="6" type="ORF">ERX46_16990</name>
</gene>
<dbReference type="InterPro" id="IPR015424">
    <property type="entry name" value="PyrdxlP-dep_Trfase"/>
</dbReference>
<comment type="similarity">
    <text evidence="2">Belongs to the class-II pyridoxal-phosphate-dependent aminotransferase family. BioF subfamily.</text>
</comment>
<evidence type="ECO:0000256" key="1">
    <source>
        <dbReference type="ARBA" id="ARBA00001933"/>
    </source>
</evidence>
<accession>A0A4V1WET1</accession>
<dbReference type="Gene3D" id="3.40.640.10">
    <property type="entry name" value="Type I PLP-dependent aspartate aminotransferase-like (Major domain)"/>
    <property type="match status" value="1"/>
</dbReference>
<dbReference type="InterPro" id="IPR015422">
    <property type="entry name" value="PyrdxlP-dep_Trfase_small"/>
</dbReference>
<proteinExistence type="inferred from homology"/>
<sequence>MNNIESIMKAQLDLRTEQLNIRTLESHDGFTDFFSNDYLSLVEIPTPLHIIDKPGSSRLISGTTPLFLKLEKKCAEFFDDEAALAFNSGYDANIGVFSSIPQRGDMILYDESSHASMIDGMRLSLARRRSFKHNDLADLERKLHQQSSNNCFVAVEGLYSMDGDLAPLKEMQKLCDEYGAFLIVDEAHSGGVYGPEGKGYAKAQGIHPFLRIFTFGKAFSSHGACVIGSQITKDYLTNFARSFIYTTALSEFTVARTLHILENADFNKQQTLLQKNINHFNKIFSSFILTSDERSPIKILRLKDRKEIRAVEKELHNQRFGTVAVFSPAVPKEKECLRFSIHSYNSIEEIDKLYAVIQGSLQAENKPKALEIKL</sequence>
<dbReference type="InterPro" id="IPR015421">
    <property type="entry name" value="PyrdxlP-dep_Trfase_major"/>
</dbReference>
<dbReference type="SUPFAM" id="SSF53383">
    <property type="entry name" value="PLP-dependent transferases"/>
    <property type="match status" value="1"/>
</dbReference>
<dbReference type="EMBL" id="SETE01000010">
    <property type="protein sequence ID" value="RYM30776.1"/>
    <property type="molecule type" value="Genomic_DNA"/>
</dbReference>
<evidence type="ECO:0000256" key="2">
    <source>
        <dbReference type="ARBA" id="ARBA00010008"/>
    </source>
</evidence>
<evidence type="ECO:0000313" key="6">
    <source>
        <dbReference type="EMBL" id="RYM30776.1"/>
    </source>
</evidence>
<dbReference type="PANTHER" id="PTHR13693">
    <property type="entry name" value="CLASS II AMINOTRANSFERASE/8-AMINO-7-OXONONANOATE SYNTHASE"/>
    <property type="match status" value="1"/>
</dbReference>
<dbReference type="InterPro" id="IPR050087">
    <property type="entry name" value="AON_synthase_class-II"/>
</dbReference>
<keyword evidence="4" id="KW-0663">Pyridoxal phosphate</keyword>
<evidence type="ECO:0000256" key="4">
    <source>
        <dbReference type="ARBA" id="ARBA00022898"/>
    </source>
</evidence>
<dbReference type="OrthoDB" id="9807157at2"/>
<dbReference type="PANTHER" id="PTHR13693:SF77">
    <property type="entry name" value="8-AMINO-7-OXONONANOATE SYNTHASE"/>
    <property type="match status" value="1"/>
</dbReference>
<evidence type="ECO:0000259" key="5">
    <source>
        <dbReference type="Pfam" id="PF00155"/>
    </source>
</evidence>
<dbReference type="RefSeq" id="WP_130095066.1">
    <property type="nucleotide sequence ID" value="NZ_SETE01000010.1"/>
</dbReference>
<dbReference type="Proteomes" id="UP000293952">
    <property type="component" value="Unassembled WGS sequence"/>
</dbReference>
<dbReference type="Pfam" id="PF00155">
    <property type="entry name" value="Aminotran_1_2"/>
    <property type="match status" value="1"/>
</dbReference>
<dbReference type="GO" id="GO:0008483">
    <property type="term" value="F:transaminase activity"/>
    <property type="evidence" value="ECO:0007669"/>
    <property type="project" value="UniProtKB-KW"/>
</dbReference>
<comment type="caution">
    <text evidence="6">The sequence shown here is derived from an EMBL/GenBank/DDBJ whole genome shotgun (WGS) entry which is preliminary data.</text>
</comment>
<dbReference type="Gene3D" id="3.90.1150.10">
    <property type="entry name" value="Aspartate Aminotransferase, domain 1"/>
    <property type="match status" value="1"/>
</dbReference>
<keyword evidence="6" id="KW-0032">Aminotransferase</keyword>
<comment type="cofactor">
    <cofactor evidence="1">
        <name>pyridoxal 5'-phosphate</name>
        <dbReference type="ChEBI" id="CHEBI:597326"/>
    </cofactor>
</comment>
<dbReference type="AlphaFoldDB" id="A0A4V1WET1"/>
<name>A0A4V1WET1_9FLAO</name>
<keyword evidence="3 6" id="KW-0808">Transferase</keyword>
<evidence type="ECO:0000256" key="3">
    <source>
        <dbReference type="ARBA" id="ARBA00022679"/>
    </source>
</evidence>
<organism evidence="6 7">
    <name type="scientific">Brumimicrobium glaciale</name>
    <dbReference type="NCBI Taxonomy" id="200475"/>
    <lineage>
        <taxon>Bacteria</taxon>
        <taxon>Pseudomonadati</taxon>
        <taxon>Bacteroidota</taxon>
        <taxon>Flavobacteriia</taxon>
        <taxon>Flavobacteriales</taxon>
        <taxon>Crocinitomicaceae</taxon>
        <taxon>Brumimicrobium</taxon>
    </lineage>
</organism>
<reference evidence="6 7" key="1">
    <citation type="submission" date="2019-02" db="EMBL/GenBank/DDBJ databases">
        <title>Genome sequence of the sea-ice species Brumimicrobium glaciale.</title>
        <authorList>
            <person name="Bowman J.P."/>
        </authorList>
    </citation>
    <scope>NUCLEOTIDE SEQUENCE [LARGE SCALE GENOMIC DNA]</scope>
    <source>
        <strain evidence="6 7">IC156</strain>
    </source>
</reference>
<protein>
    <submittedName>
        <fullName evidence="6">Pyridoxal phosphate-dependent aminotransferase family protein</fullName>
    </submittedName>
</protein>
<evidence type="ECO:0000313" key="7">
    <source>
        <dbReference type="Proteomes" id="UP000293952"/>
    </source>
</evidence>